<evidence type="ECO:0000313" key="2">
    <source>
        <dbReference type="EMBL" id="XCG52032.1"/>
    </source>
</evidence>
<name>A0AAU8CYH9_9HYPH</name>
<evidence type="ECO:0000256" key="1">
    <source>
        <dbReference type="SAM" id="Phobius"/>
    </source>
</evidence>
<sequence>MMVLNGVVLGFFVAFSREPIAGAVVGGLLSLVTAVGLFFLQVKDGLATNARLTRTTSAVMVAFYAALMVSVISFTLALPWLPSNLDTKRDVIERFLARSGINELEIGKKTYQLATEGRAAATALVLGSEDFVEEANWLRTFGQGGRRPAPQATYIGGPYCDMLAAAEQTQRVDPAKLQQLDAATNDRGPKLAARLLLAIDDPAQLARAIDRVQAEFCNTSGEDVAK</sequence>
<protein>
    <submittedName>
        <fullName evidence="2">Uncharacterized protein</fullName>
    </submittedName>
</protein>
<dbReference type="EMBL" id="CP159255">
    <property type="protein sequence ID" value="XCG52032.1"/>
    <property type="molecule type" value="Genomic_DNA"/>
</dbReference>
<gene>
    <name evidence="2" type="ORF">ABVK50_29095</name>
</gene>
<keyword evidence="2" id="KW-0614">Plasmid</keyword>
<organism evidence="2">
    <name type="scientific">Mesorhizobium sp. WSM2240</name>
    <dbReference type="NCBI Taxonomy" id="3228851"/>
    <lineage>
        <taxon>Bacteria</taxon>
        <taxon>Pseudomonadati</taxon>
        <taxon>Pseudomonadota</taxon>
        <taxon>Alphaproteobacteria</taxon>
        <taxon>Hyphomicrobiales</taxon>
        <taxon>Phyllobacteriaceae</taxon>
        <taxon>Mesorhizobium</taxon>
    </lineage>
</organism>
<feature type="transmembrane region" description="Helical" evidence="1">
    <location>
        <begin position="61"/>
        <end position="81"/>
    </location>
</feature>
<keyword evidence="1" id="KW-0812">Transmembrane</keyword>
<dbReference type="RefSeq" id="WP_353646185.1">
    <property type="nucleotide sequence ID" value="NZ_CP159255.1"/>
</dbReference>
<keyword evidence="1" id="KW-0472">Membrane</keyword>
<proteinExistence type="predicted"/>
<keyword evidence="1" id="KW-1133">Transmembrane helix</keyword>
<geneLocation type="plasmid" evidence="2">
    <name>pMk2240B</name>
</geneLocation>
<dbReference type="AlphaFoldDB" id="A0AAU8CYH9"/>
<feature type="transmembrane region" description="Helical" evidence="1">
    <location>
        <begin position="20"/>
        <end position="40"/>
    </location>
</feature>
<accession>A0AAU8CYH9</accession>
<reference evidence="2" key="1">
    <citation type="submission" date="2024-06" db="EMBL/GenBank/DDBJ databases">
        <title>Mesorhizobium karijinii sp. nov., a symbiont of the iconic Swainsona formosa from arid Australia.</title>
        <authorList>
            <person name="Hill Y.J."/>
            <person name="Watkin E.L.J."/>
            <person name="O'Hara G.W."/>
            <person name="Terpolilli J."/>
            <person name="Tye M.L."/>
            <person name="Kohlmeier M.G."/>
        </authorList>
    </citation>
    <scope>NUCLEOTIDE SEQUENCE</scope>
    <source>
        <strain evidence="2">WSM2240</strain>
        <plasmid evidence="2">pMk2240B</plasmid>
    </source>
</reference>